<gene>
    <name evidence="1" type="ORF">IAR63_16345</name>
    <name evidence="2" type="ORF">IAR63_17865</name>
</gene>
<organism evidence="1 3">
    <name type="scientific">Cylindrospermopsis curvispora GIHE-G1</name>
    <dbReference type="NCBI Taxonomy" id="2666332"/>
    <lineage>
        <taxon>Bacteria</taxon>
        <taxon>Bacillati</taxon>
        <taxon>Cyanobacteriota</taxon>
        <taxon>Cyanophyceae</taxon>
        <taxon>Nostocales</taxon>
        <taxon>Aphanizomenonaceae</taxon>
        <taxon>Cylindrospermopsis</taxon>
    </lineage>
</organism>
<dbReference type="SUPFAM" id="SSF47598">
    <property type="entry name" value="Ribbon-helix-helix"/>
    <property type="match status" value="1"/>
</dbReference>
<dbReference type="KEGG" id="ccur:IAR63_16345"/>
<keyword evidence="2" id="KW-0614">Plasmid</keyword>
<proteinExistence type="predicted"/>
<geneLocation type="plasmid" evidence="2 3">
    <name>p-r.curvispora1</name>
</geneLocation>
<evidence type="ECO:0000313" key="1">
    <source>
        <dbReference type="EMBL" id="QNP29367.1"/>
    </source>
</evidence>
<protein>
    <submittedName>
        <fullName evidence="1">Uncharacterized protein</fullName>
    </submittedName>
</protein>
<dbReference type="Proteomes" id="UP000516013">
    <property type="component" value="Chromosome"/>
</dbReference>
<dbReference type="InterPro" id="IPR010985">
    <property type="entry name" value="Ribbon_hlx_hlx"/>
</dbReference>
<sequence>MEEKELVPIRFFLSKEEKLEFRKICLEENTTMKDKVREIVCDYVETQKEEKKKK</sequence>
<dbReference type="GO" id="GO:0006355">
    <property type="term" value="P:regulation of DNA-templated transcription"/>
    <property type="evidence" value="ECO:0007669"/>
    <property type="project" value="InterPro"/>
</dbReference>
<evidence type="ECO:0000313" key="2">
    <source>
        <dbReference type="EMBL" id="QNP31348.1"/>
    </source>
</evidence>
<dbReference type="AlphaFoldDB" id="A0A7H0F001"/>
<accession>A0A7H0F001</accession>
<dbReference type="EMBL" id="CP060823">
    <property type="protein sequence ID" value="QNP31348.1"/>
    <property type="molecule type" value="Genomic_DNA"/>
</dbReference>
<dbReference type="Proteomes" id="UP000516013">
    <property type="component" value="Plasmid p-r.curvispora1"/>
</dbReference>
<dbReference type="RefSeq" id="WP_187706001.1">
    <property type="nucleotide sequence ID" value="NZ_CP060822.1"/>
</dbReference>
<keyword evidence="3" id="KW-1185">Reference proteome</keyword>
<name>A0A7H0F001_9CYAN</name>
<dbReference type="KEGG" id="ccur:IAR63_17865"/>
<dbReference type="EMBL" id="CP060822">
    <property type="protein sequence ID" value="QNP29367.1"/>
    <property type="molecule type" value="Genomic_DNA"/>
</dbReference>
<dbReference type="InterPro" id="IPR013321">
    <property type="entry name" value="Arc_rbn_hlx_hlx"/>
</dbReference>
<evidence type="ECO:0000313" key="3">
    <source>
        <dbReference type="Proteomes" id="UP000516013"/>
    </source>
</evidence>
<reference evidence="1 3" key="1">
    <citation type="submission" date="2020-08" db="EMBL/GenBank/DDBJ databases">
        <title>Complete genome sequence of Raphidiopsis curvispora isolated from drinking water reservoir in South Korea.</title>
        <authorList>
            <person name="Jeong J."/>
        </authorList>
    </citation>
    <scope>NUCLEOTIDE SEQUENCE [LARGE SCALE GENOMIC DNA]</scope>
    <source>
        <strain evidence="1 3">GIHE-G1</strain>
        <plasmid evidence="2 3">p-r.curvispora1</plasmid>
    </source>
</reference>
<dbReference type="Gene3D" id="1.10.1220.10">
    <property type="entry name" value="Met repressor-like"/>
    <property type="match status" value="1"/>
</dbReference>